<accession>A0AAD6XA41</accession>
<evidence type="ECO:0000313" key="2">
    <source>
        <dbReference type="Proteomes" id="UP001218188"/>
    </source>
</evidence>
<keyword evidence="2" id="KW-1185">Reference proteome</keyword>
<evidence type="ECO:0000313" key="1">
    <source>
        <dbReference type="EMBL" id="KAJ7037719.1"/>
    </source>
</evidence>
<name>A0AAD6XA41_9AGAR</name>
<dbReference type="EMBL" id="JARJCM010000035">
    <property type="protein sequence ID" value="KAJ7037719.1"/>
    <property type="molecule type" value="Genomic_DNA"/>
</dbReference>
<reference evidence="1" key="1">
    <citation type="submission" date="2023-03" db="EMBL/GenBank/DDBJ databases">
        <title>Massive genome expansion in bonnet fungi (Mycena s.s.) driven by repeated elements and novel gene families across ecological guilds.</title>
        <authorList>
            <consortium name="Lawrence Berkeley National Laboratory"/>
            <person name="Harder C.B."/>
            <person name="Miyauchi S."/>
            <person name="Viragh M."/>
            <person name="Kuo A."/>
            <person name="Thoen E."/>
            <person name="Andreopoulos B."/>
            <person name="Lu D."/>
            <person name="Skrede I."/>
            <person name="Drula E."/>
            <person name="Henrissat B."/>
            <person name="Morin E."/>
            <person name="Kohler A."/>
            <person name="Barry K."/>
            <person name="LaButti K."/>
            <person name="Morin E."/>
            <person name="Salamov A."/>
            <person name="Lipzen A."/>
            <person name="Mereny Z."/>
            <person name="Hegedus B."/>
            <person name="Baldrian P."/>
            <person name="Stursova M."/>
            <person name="Weitz H."/>
            <person name="Taylor A."/>
            <person name="Grigoriev I.V."/>
            <person name="Nagy L.G."/>
            <person name="Martin F."/>
            <person name="Kauserud H."/>
        </authorList>
    </citation>
    <scope>NUCLEOTIDE SEQUENCE</scope>
    <source>
        <strain evidence="1">CBHHK200</strain>
    </source>
</reference>
<organism evidence="1 2">
    <name type="scientific">Mycena alexandri</name>
    <dbReference type="NCBI Taxonomy" id="1745969"/>
    <lineage>
        <taxon>Eukaryota</taxon>
        <taxon>Fungi</taxon>
        <taxon>Dikarya</taxon>
        <taxon>Basidiomycota</taxon>
        <taxon>Agaricomycotina</taxon>
        <taxon>Agaricomycetes</taxon>
        <taxon>Agaricomycetidae</taxon>
        <taxon>Agaricales</taxon>
        <taxon>Marasmiineae</taxon>
        <taxon>Mycenaceae</taxon>
        <taxon>Mycena</taxon>
    </lineage>
</organism>
<gene>
    <name evidence="1" type="ORF">C8F04DRAFT_1091344</name>
</gene>
<dbReference type="AlphaFoldDB" id="A0AAD6XA41"/>
<sequence>MLYADQHSKRLLRTLASIISVPPGTLPFRRRTIICLGTAIRCWQLARPAGNPYVVPLPSSLAPSLYLHPFDRRASQTLRMISFKTLGPSQLIWFCAIDFSKPRASLRIPCCSCLRPKSGVKARTPRTVHLPWVPGNLPETHLKPTRAQTLHCSNVGSPSKTRSHEPTYANACSSPRNRACTRERAFPRPQQSTTVSGGITLHCISATARTRTPVYLYIPLVRRAPIHAYMRKAAAVPTSP</sequence>
<comment type="caution">
    <text evidence="1">The sequence shown here is derived from an EMBL/GenBank/DDBJ whole genome shotgun (WGS) entry which is preliminary data.</text>
</comment>
<protein>
    <submittedName>
        <fullName evidence="1">Uncharacterized protein</fullName>
    </submittedName>
</protein>
<dbReference type="Proteomes" id="UP001218188">
    <property type="component" value="Unassembled WGS sequence"/>
</dbReference>
<proteinExistence type="predicted"/>